<dbReference type="SUPFAM" id="SSF51971">
    <property type="entry name" value="Nucleotide-binding domain"/>
    <property type="match status" value="1"/>
</dbReference>
<dbReference type="Gene3D" id="3.50.50.60">
    <property type="entry name" value="FAD/NAD(P)-binding domain"/>
    <property type="match status" value="1"/>
</dbReference>
<evidence type="ECO:0000256" key="7">
    <source>
        <dbReference type="ARBA" id="ARBA00023002"/>
    </source>
</evidence>
<feature type="domain" description="FAD/NAD(P)-binding" evidence="11">
    <location>
        <begin position="408"/>
        <end position="678"/>
    </location>
</feature>
<dbReference type="GO" id="GO:0046872">
    <property type="term" value="F:metal ion binding"/>
    <property type="evidence" value="ECO:0007669"/>
    <property type="project" value="UniProtKB-KW"/>
</dbReference>
<evidence type="ECO:0000313" key="12">
    <source>
        <dbReference type="EMBL" id="AEI82319.1"/>
    </source>
</evidence>
<evidence type="ECO:0000256" key="1">
    <source>
        <dbReference type="ARBA" id="ARBA00001917"/>
    </source>
</evidence>
<proteinExistence type="inferred from homology"/>
<dbReference type="InterPro" id="IPR001155">
    <property type="entry name" value="OxRdtase_FMN_N"/>
</dbReference>
<evidence type="ECO:0000259" key="11">
    <source>
        <dbReference type="Pfam" id="PF07992"/>
    </source>
</evidence>
<dbReference type="SUPFAM" id="SSF51395">
    <property type="entry name" value="FMN-linked oxidoreductases"/>
    <property type="match status" value="1"/>
</dbReference>
<evidence type="ECO:0000256" key="4">
    <source>
        <dbReference type="ARBA" id="ARBA00022630"/>
    </source>
</evidence>
<dbReference type="InterPro" id="IPR023753">
    <property type="entry name" value="FAD/NAD-binding_dom"/>
</dbReference>
<dbReference type="PANTHER" id="PTHR42917:SF2">
    <property type="entry name" value="2,4-DIENOYL-COA REDUCTASE [(2E)-ENOYL-COA-PRODUCING]"/>
    <property type="match status" value="1"/>
</dbReference>
<keyword evidence="5" id="KW-0288">FMN</keyword>
<keyword evidence="7 12" id="KW-0560">Oxidoreductase</keyword>
<comment type="cofactor">
    <cofactor evidence="2">
        <name>[4Fe-4S] cluster</name>
        <dbReference type="ChEBI" id="CHEBI:49883"/>
    </cofactor>
</comment>
<dbReference type="PANTHER" id="PTHR42917">
    <property type="entry name" value="2,4-DIENOYL-COA REDUCTASE"/>
    <property type="match status" value="1"/>
</dbReference>
<dbReference type="GO" id="GO:0010181">
    <property type="term" value="F:FMN binding"/>
    <property type="evidence" value="ECO:0007669"/>
    <property type="project" value="InterPro"/>
</dbReference>
<feature type="domain" description="NADH:flavin oxidoreductase/NADH oxidase N-terminal" evidence="10">
    <location>
        <begin position="38"/>
        <end position="362"/>
    </location>
</feature>
<keyword evidence="4" id="KW-0285">Flavoprotein</keyword>
<keyword evidence="6" id="KW-0479">Metal-binding</keyword>
<dbReference type="InterPro" id="IPR013785">
    <property type="entry name" value="Aldolase_TIM"/>
</dbReference>
<dbReference type="Gene3D" id="3.20.20.70">
    <property type="entry name" value="Aldolase class I"/>
    <property type="match status" value="1"/>
</dbReference>
<sequence length="706" mass="77089">MSVAQERNAYSFPGRLRLAMNDTKRTHTMIGHNRYPHMFSPLDLGFTKLKNRVLMGSMHTGLEETENGIERLATFYAERARGGVGMIITGGFSPNDEGGIGSKLSTPEEAAEHRKITQVVHETDPEVKICLQILHMGPLAKDESCVAPSPVKPRIGRFTPQELSEEGIEKQISDYANCAAMAKLAGYDGVEIIGSAGYLISTFLVQRTNQRTDRWGGSWENRMRFPVEVVRRVREAVGKEFILAFRVPAMDMLEDGLAWEEVVSLAQALEAEGVNVISSHFCWHESPVPTIATMVPRAAFTQVTGRLRKLLKVPVITSNRINMPQVVEEVLARGDADIVSMARPMLADPELVLKAEQGREDEINTCIACNQACLDHVTGGGKQVSCLVNPRACNETLLNYRPAKEQKKIAVVGAGPAGLAYSTVAAQRGHKVTLFDSGSEIGGQFNLAKQVPGKEEFHETLRYFGKMIELRGIDLRLNTTVDAEMLRSMDFDEVVVASGITPRTPDIDGIDHPKAVSYIDVILRRKPIGKSVAIVGAGGIGFDVAELITHAGKSASLDIDIFAREWGIDFKNHPRGGVTGVPRSVETADRIVYLMQRKTGSVGKTLGRTTGWAHRATLNARGVQMVNGVEYVQIDDAGLHTRVHGVPKLFDVETIIICAGQSPLRTLYDELQTAGIKTSVVGGAYEAAELDAKRAIDQASRMAAEV</sequence>
<evidence type="ECO:0000256" key="2">
    <source>
        <dbReference type="ARBA" id="ARBA00001966"/>
    </source>
</evidence>
<dbReference type="SUPFAM" id="SSF51905">
    <property type="entry name" value="FAD/NAD(P)-binding domain"/>
    <property type="match status" value="1"/>
</dbReference>
<dbReference type="PRINTS" id="PR00368">
    <property type="entry name" value="FADPNR"/>
</dbReference>
<evidence type="ECO:0000256" key="6">
    <source>
        <dbReference type="ARBA" id="ARBA00022723"/>
    </source>
</evidence>
<comment type="similarity">
    <text evidence="3">In the N-terminal section; belongs to the NADH:flavin oxidoreductase/NADH oxidase family.</text>
</comment>
<evidence type="ECO:0000256" key="3">
    <source>
        <dbReference type="ARBA" id="ARBA00011048"/>
    </source>
</evidence>
<dbReference type="InterPro" id="IPR051793">
    <property type="entry name" value="NADH:flavin_oxidoreductase"/>
</dbReference>
<evidence type="ECO:0000313" key="13">
    <source>
        <dbReference type="Proteomes" id="UP000006798"/>
    </source>
</evidence>
<evidence type="ECO:0000256" key="8">
    <source>
        <dbReference type="ARBA" id="ARBA00023004"/>
    </source>
</evidence>
<dbReference type="Pfam" id="PF00724">
    <property type="entry name" value="Oxidored_FMN"/>
    <property type="match status" value="1"/>
</dbReference>
<keyword evidence="9" id="KW-0411">Iron-sulfur</keyword>
<comment type="cofactor">
    <cofactor evidence="1">
        <name>FMN</name>
        <dbReference type="ChEBI" id="CHEBI:58210"/>
    </cofactor>
</comment>
<protein>
    <submittedName>
        <fullName evidence="12">2,4-dienoyl-CoA reductase [NADPH]</fullName>
        <ecNumber evidence="12">1.3.1.34</ecNumber>
    </submittedName>
</protein>
<reference evidence="12 13" key="1">
    <citation type="journal article" date="2011" name="J. Bacteriol.">
        <title>Complete genome sequence of the type strain Cupriavidus necator N-1.</title>
        <authorList>
            <person name="Poehlein A."/>
            <person name="Kusian B."/>
            <person name="Friedrich B."/>
            <person name="Daniel R."/>
            <person name="Bowien B."/>
        </authorList>
    </citation>
    <scope>NUCLEOTIDE SEQUENCE [LARGE SCALE GENOMIC DNA]</scope>
    <source>
        <strain evidence="13">ATCC 43291 / DSM 13513 / CCUG 52238 / LMG 8453 / N-1</strain>
        <plasmid evidence="12 13">pBB1</plasmid>
    </source>
</reference>
<gene>
    <name evidence="12" type="primary">fadH4</name>
    <name evidence="12" type="ordered locus">CNE_BB1p09070</name>
</gene>
<dbReference type="HOGENOM" id="CLU_012153_1_1_4"/>
<evidence type="ECO:0000259" key="10">
    <source>
        <dbReference type="Pfam" id="PF00724"/>
    </source>
</evidence>
<dbReference type="GO" id="GO:0008670">
    <property type="term" value="F:2,4-dienoyl-CoA reductase (NADPH) activity"/>
    <property type="evidence" value="ECO:0007669"/>
    <property type="project" value="UniProtKB-EC"/>
</dbReference>
<dbReference type="EMBL" id="CP002879">
    <property type="protein sequence ID" value="AEI82319.1"/>
    <property type="molecule type" value="Genomic_DNA"/>
</dbReference>
<dbReference type="InterPro" id="IPR036188">
    <property type="entry name" value="FAD/NAD-bd_sf"/>
</dbReference>
<dbReference type="EC" id="1.3.1.34" evidence="12"/>
<dbReference type="KEGG" id="cnc:CNE_BB1p09070"/>
<accession>F8GUB5</accession>
<dbReference type="GO" id="GO:0051536">
    <property type="term" value="F:iron-sulfur cluster binding"/>
    <property type="evidence" value="ECO:0007669"/>
    <property type="project" value="UniProtKB-KW"/>
</dbReference>
<dbReference type="CDD" id="cd02930">
    <property type="entry name" value="DCR_FMN"/>
    <property type="match status" value="1"/>
</dbReference>
<name>F8GUB5_CUPNN</name>
<dbReference type="Pfam" id="PF07992">
    <property type="entry name" value="Pyr_redox_2"/>
    <property type="match status" value="1"/>
</dbReference>
<dbReference type="AlphaFoldDB" id="F8GUB5"/>
<organism evidence="12 13">
    <name type="scientific">Cupriavidus necator (strain ATCC 43291 / DSM 13513 / CCUG 52238 / LMG 8453 / N-1)</name>
    <name type="common">Ralstonia eutropha</name>
    <dbReference type="NCBI Taxonomy" id="1042878"/>
    <lineage>
        <taxon>Bacteria</taxon>
        <taxon>Pseudomonadati</taxon>
        <taxon>Pseudomonadota</taxon>
        <taxon>Betaproteobacteria</taxon>
        <taxon>Burkholderiales</taxon>
        <taxon>Burkholderiaceae</taxon>
        <taxon>Cupriavidus</taxon>
    </lineage>
</organism>
<evidence type="ECO:0000256" key="9">
    <source>
        <dbReference type="ARBA" id="ARBA00023014"/>
    </source>
</evidence>
<evidence type="ECO:0000256" key="5">
    <source>
        <dbReference type="ARBA" id="ARBA00022643"/>
    </source>
</evidence>
<dbReference type="GO" id="GO:0033543">
    <property type="term" value="P:fatty acid beta-oxidation, unsaturated, even number, reductase/isomerase pathway"/>
    <property type="evidence" value="ECO:0007669"/>
    <property type="project" value="TreeGrafter"/>
</dbReference>
<dbReference type="Proteomes" id="UP000006798">
    <property type="component" value="Plasmid pBB1"/>
</dbReference>
<dbReference type="Gene3D" id="3.40.50.720">
    <property type="entry name" value="NAD(P)-binding Rossmann-like Domain"/>
    <property type="match status" value="1"/>
</dbReference>
<keyword evidence="8" id="KW-0408">Iron</keyword>
<geneLocation type="plasmid" evidence="12 13">
    <name>pBB1</name>
</geneLocation>
<keyword evidence="12" id="KW-0614">Plasmid</keyword>